<evidence type="ECO:0000256" key="1">
    <source>
        <dbReference type="SAM" id="Phobius"/>
    </source>
</evidence>
<keyword evidence="1" id="KW-0472">Membrane</keyword>
<organism evidence="2 3">
    <name type="scientific">Spiroplasma chrysopicola DF-1</name>
    <dbReference type="NCBI Taxonomy" id="1276227"/>
    <lineage>
        <taxon>Bacteria</taxon>
        <taxon>Bacillati</taxon>
        <taxon>Mycoplasmatota</taxon>
        <taxon>Mollicutes</taxon>
        <taxon>Entomoplasmatales</taxon>
        <taxon>Spiroplasmataceae</taxon>
        <taxon>Spiroplasma</taxon>
    </lineage>
</organism>
<evidence type="ECO:0000313" key="3">
    <source>
        <dbReference type="Proteomes" id="UP000013964"/>
    </source>
</evidence>
<keyword evidence="1" id="KW-0812">Transmembrane</keyword>
<feature type="transmembrane region" description="Helical" evidence="1">
    <location>
        <begin position="241"/>
        <end position="265"/>
    </location>
</feature>
<evidence type="ECO:0008006" key="4">
    <source>
        <dbReference type="Google" id="ProtNLM"/>
    </source>
</evidence>
<dbReference type="Proteomes" id="UP000013964">
    <property type="component" value="Chromosome"/>
</dbReference>
<dbReference type="PATRIC" id="fig|1276227.3.peg.731"/>
<proteinExistence type="predicted"/>
<dbReference type="OrthoDB" id="389275at2"/>
<sequence length="280" mass="32322">MSLKQRNLYIKDWRFWFKIAAIFIGLFAILGEYINGMVNISNVWKIPDGSTDKVYVWKLFDANGNAYWDYAGYTVFFLSFFTIQTNILVVLWFIFAAIWHTKEGVHKFLKPYFSLAVAVYISITCIVYNLVLLPVGLANSGSGKGSALSVFSWVIQTFLHFIVPMLCIIYVIFFLKKDNLVSNKQFIKKYYGYYVIYILVYGVYAIIRGLLREFSGKLVSTAYPYFFLQVTVPKILGLPGYAWFIIVVFVLLAMILGFATLYNFAFNRLNKKKQLTLASK</sequence>
<dbReference type="HOGENOM" id="CLU_083294_0_0_14"/>
<evidence type="ECO:0000313" key="2">
    <source>
        <dbReference type="EMBL" id="AGM25302.1"/>
    </source>
</evidence>
<dbReference type="KEGG" id="scr:SCHRY_v1c07260"/>
<feature type="transmembrane region" description="Helical" evidence="1">
    <location>
        <begin position="191"/>
        <end position="211"/>
    </location>
</feature>
<dbReference type="AlphaFoldDB" id="R4U1U6"/>
<dbReference type="eggNOG" id="ENOG50331XV">
    <property type="taxonomic scope" value="Bacteria"/>
</dbReference>
<dbReference type="InterPro" id="IPR049713">
    <property type="entry name" value="Pr6Pr-like"/>
</dbReference>
<keyword evidence="1" id="KW-1133">Transmembrane helix</keyword>
<dbReference type="STRING" id="1276227.SCHRY_v1c07260"/>
<dbReference type="RefSeq" id="WP_016339126.1">
    <property type="nucleotide sequence ID" value="NC_021280.1"/>
</dbReference>
<keyword evidence="3" id="KW-1185">Reference proteome</keyword>
<dbReference type="EMBL" id="CP005077">
    <property type="protein sequence ID" value="AGM25302.1"/>
    <property type="molecule type" value="Genomic_DNA"/>
</dbReference>
<accession>R4U1U6</accession>
<feature type="transmembrane region" description="Helical" evidence="1">
    <location>
        <begin position="111"/>
        <end position="131"/>
    </location>
</feature>
<protein>
    <recommendedName>
        <fullName evidence="4">Transmembrane protein</fullName>
    </recommendedName>
</protein>
<gene>
    <name evidence="2" type="ORF">SCHRY_v1c07260</name>
</gene>
<feature type="transmembrane region" description="Helical" evidence="1">
    <location>
        <begin position="70"/>
        <end position="99"/>
    </location>
</feature>
<feature type="transmembrane region" description="Helical" evidence="1">
    <location>
        <begin position="15"/>
        <end position="34"/>
    </location>
</feature>
<reference evidence="2 3" key="1">
    <citation type="journal article" date="2013" name="Genome Biol. Evol.">
        <title>Complete genomes of two dipteran-associated spiroplasmas provided insights into the origin, dynamics, and impacts of viral invasion in spiroplasma.</title>
        <authorList>
            <person name="Ku C."/>
            <person name="Lo W.S."/>
            <person name="Chen L.L."/>
            <person name="Kuo C.H."/>
        </authorList>
    </citation>
    <scope>NUCLEOTIDE SEQUENCE [LARGE SCALE GENOMIC DNA]</scope>
    <source>
        <strain evidence="2 3">DF-1</strain>
    </source>
</reference>
<name>R4U1U6_9MOLU</name>
<feature type="transmembrane region" description="Helical" evidence="1">
    <location>
        <begin position="151"/>
        <end position="175"/>
    </location>
</feature>
<dbReference type="NCBIfam" id="NF038065">
    <property type="entry name" value="Pr6Pr"/>
    <property type="match status" value="1"/>
</dbReference>